<keyword evidence="3 6" id="KW-0238">DNA-binding</keyword>
<dbReference type="RefSeq" id="WP_133995322.1">
    <property type="nucleotide sequence ID" value="NZ_SODV01000002.1"/>
</dbReference>
<keyword evidence="9" id="KW-1185">Reference proteome</keyword>
<keyword evidence="8" id="KW-0067">ATP-binding</keyword>
<keyword evidence="2 6" id="KW-0227">DNA damage</keyword>
<dbReference type="InterPro" id="IPR003583">
    <property type="entry name" value="Hlx-hairpin-Hlx_DNA-bd_motif"/>
</dbReference>
<evidence type="ECO:0000256" key="4">
    <source>
        <dbReference type="ARBA" id="ARBA00023172"/>
    </source>
</evidence>
<dbReference type="GO" id="GO:0006310">
    <property type="term" value="P:DNA recombination"/>
    <property type="evidence" value="ECO:0007669"/>
    <property type="project" value="UniProtKB-UniRule"/>
</dbReference>
<dbReference type="InterPro" id="IPR013849">
    <property type="entry name" value="DNA_helicase_Holl-junc_RuvA_I"/>
</dbReference>
<comment type="similarity">
    <text evidence="6">Belongs to the RuvA family.</text>
</comment>
<dbReference type="Gene3D" id="1.10.150.20">
    <property type="entry name" value="5' to 3' exonuclease, C-terminal subdomain"/>
    <property type="match status" value="1"/>
</dbReference>
<dbReference type="GO" id="GO:0006281">
    <property type="term" value="P:DNA repair"/>
    <property type="evidence" value="ECO:0007669"/>
    <property type="project" value="UniProtKB-UniRule"/>
</dbReference>
<dbReference type="SUPFAM" id="SSF46929">
    <property type="entry name" value="DNA helicase RuvA subunit, C-terminal domain"/>
    <property type="match status" value="1"/>
</dbReference>
<comment type="subunit">
    <text evidence="6">Homotetramer. Forms an RuvA(8)-RuvB(12)-Holliday junction (HJ) complex. HJ DNA is sandwiched between 2 RuvA tetramers; dsDNA enters through RuvA and exits via RuvB. An RuvB hexamer assembles on each DNA strand where it exits the tetramer. Each RuvB hexamer is contacted by two RuvA subunits (via domain III) on 2 adjacent RuvB subunits; this complex drives branch migration. In the full resolvosome a probable DNA-RuvA(4)-RuvB(12)-RuvC(2) complex forms which resolves the HJ.</text>
</comment>
<dbReference type="Pfam" id="PF01330">
    <property type="entry name" value="RuvA_N"/>
    <property type="match status" value="1"/>
</dbReference>
<evidence type="ECO:0000259" key="7">
    <source>
        <dbReference type="SMART" id="SM00278"/>
    </source>
</evidence>
<comment type="subcellular location">
    <subcellularLocation>
        <location evidence="6">Cytoplasm</location>
    </subcellularLocation>
</comment>
<comment type="caution">
    <text evidence="8">The sequence shown here is derived from an EMBL/GenBank/DDBJ whole genome shotgun (WGS) entry which is preliminary data.</text>
</comment>
<evidence type="ECO:0000256" key="3">
    <source>
        <dbReference type="ARBA" id="ARBA00023125"/>
    </source>
</evidence>
<dbReference type="GO" id="GO:0000400">
    <property type="term" value="F:four-way junction DNA binding"/>
    <property type="evidence" value="ECO:0007669"/>
    <property type="project" value="UniProtKB-UniRule"/>
</dbReference>
<accession>A0A4R8DE67</accession>
<dbReference type="EMBL" id="SODV01000002">
    <property type="protein sequence ID" value="TDW95705.1"/>
    <property type="molecule type" value="Genomic_DNA"/>
</dbReference>
<protein>
    <recommendedName>
        <fullName evidence="6">Holliday junction branch migration complex subunit RuvA</fullName>
    </recommendedName>
</protein>
<dbReference type="SUPFAM" id="SSF47781">
    <property type="entry name" value="RuvA domain 2-like"/>
    <property type="match status" value="1"/>
</dbReference>
<dbReference type="CDD" id="cd14332">
    <property type="entry name" value="UBA_RuvA_C"/>
    <property type="match status" value="1"/>
</dbReference>
<evidence type="ECO:0000256" key="5">
    <source>
        <dbReference type="ARBA" id="ARBA00023204"/>
    </source>
</evidence>
<dbReference type="Gene3D" id="2.40.50.140">
    <property type="entry name" value="Nucleic acid-binding proteins"/>
    <property type="match status" value="1"/>
</dbReference>
<dbReference type="GO" id="GO:0048476">
    <property type="term" value="C:Holliday junction resolvase complex"/>
    <property type="evidence" value="ECO:0007669"/>
    <property type="project" value="UniProtKB-UniRule"/>
</dbReference>
<comment type="caution">
    <text evidence="6">Lacks conserved residue(s) required for the propagation of feature annotation.</text>
</comment>
<dbReference type="HAMAP" id="MF_00031">
    <property type="entry name" value="DNA_HJ_migration_RuvA"/>
    <property type="match status" value="1"/>
</dbReference>
<dbReference type="Proteomes" id="UP000294498">
    <property type="component" value="Unassembled WGS sequence"/>
</dbReference>
<dbReference type="Gene3D" id="1.10.8.10">
    <property type="entry name" value="DNA helicase RuvA subunit, C-terminal domain"/>
    <property type="match status" value="1"/>
</dbReference>
<dbReference type="GO" id="GO:0005737">
    <property type="term" value="C:cytoplasm"/>
    <property type="evidence" value="ECO:0007669"/>
    <property type="project" value="UniProtKB-SubCell"/>
</dbReference>
<evidence type="ECO:0000313" key="8">
    <source>
        <dbReference type="EMBL" id="TDW95705.1"/>
    </source>
</evidence>
<dbReference type="InterPro" id="IPR012340">
    <property type="entry name" value="NA-bd_OB-fold"/>
</dbReference>
<keyword evidence="5 6" id="KW-0234">DNA repair</keyword>
<feature type="domain" description="Helix-hairpin-helix DNA-binding motif class 1" evidence="7">
    <location>
        <begin position="107"/>
        <end position="126"/>
    </location>
</feature>
<sequence length="198" mass="21301">MIAYLKGIFTVKTPTMVLVEVQGIGYEVNISLHTYSRIQGLEQGTLLTCLLIREDAHILYGFSEQEEKDLFQHLIGVSGVGAATARMMLSSLPPSEITRAIIQGNEPLLERVKGIGKKTAQRLVLELRDKLGKKGSPVLPGPDIPASLHNTAQDDALNALLALGIARSAAEGALRKAVQAEGEEAGVENLIKRALQVL</sequence>
<dbReference type="NCBIfam" id="TIGR00084">
    <property type="entry name" value="ruvA"/>
    <property type="match status" value="1"/>
</dbReference>
<feature type="region of interest" description="Domain III" evidence="6">
    <location>
        <begin position="148"/>
        <end position="198"/>
    </location>
</feature>
<dbReference type="InterPro" id="IPR000085">
    <property type="entry name" value="RuvA"/>
</dbReference>
<dbReference type="InterPro" id="IPR011114">
    <property type="entry name" value="RuvA_C"/>
</dbReference>
<keyword evidence="8" id="KW-0378">Hydrolase</keyword>
<dbReference type="Pfam" id="PF14520">
    <property type="entry name" value="HHH_5"/>
    <property type="match status" value="1"/>
</dbReference>
<keyword evidence="8" id="KW-0347">Helicase</keyword>
<dbReference type="AlphaFoldDB" id="A0A4R8DE67"/>
<dbReference type="GO" id="GO:0005524">
    <property type="term" value="F:ATP binding"/>
    <property type="evidence" value="ECO:0007669"/>
    <property type="project" value="InterPro"/>
</dbReference>
<proteinExistence type="inferred from homology"/>
<dbReference type="GO" id="GO:0009378">
    <property type="term" value="F:four-way junction helicase activity"/>
    <property type="evidence" value="ECO:0007669"/>
    <property type="project" value="InterPro"/>
</dbReference>
<dbReference type="Pfam" id="PF07499">
    <property type="entry name" value="RuvA_C"/>
    <property type="match status" value="1"/>
</dbReference>
<feature type="domain" description="Helix-hairpin-helix DNA-binding motif class 1" evidence="7">
    <location>
        <begin position="72"/>
        <end position="91"/>
    </location>
</feature>
<dbReference type="GO" id="GO:0009379">
    <property type="term" value="C:Holliday junction helicase complex"/>
    <property type="evidence" value="ECO:0007669"/>
    <property type="project" value="InterPro"/>
</dbReference>
<name>A0A4R8DE67_9BACT</name>
<dbReference type="OrthoDB" id="5293449at2"/>
<comment type="domain">
    <text evidence="6">Has three domains with a flexible linker between the domains II and III and assumes an 'L' shape. Domain III is highly mobile and contacts RuvB.</text>
</comment>
<dbReference type="InterPro" id="IPR036267">
    <property type="entry name" value="RuvA_C_sf"/>
</dbReference>
<dbReference type="InterPro" id="IPR010994">
    <property type="entry name" value="RuvA_2-like"/>
</dbReference>
<evidence type="ECO:0000313" key="9">
    <source>
        <dbReference type="Proteomes" id="UP000294498"/>
    </source>
</evidence>
<dbReference type="SUPFAM" id="SSF50249">
    <property type="entry name" value="Nucleic acid-binding proteins"/>
    <property type="match status" value="1"/>
</dbReference>
<evidence type="ECO:0000256" key="1">
    <source>
        <dbReference type="ARBA" id="ARBA00022490"/>
    </source>
</evidence>
<gene>
    <name evidence="6" type="primary">ruvA</name>
    <name evidence="8" type="ORF">EDB95_3516</name>
</gene>
<dbReference type="SMART" id="SM00278">
    <property type="entry name" value="HhH1"/>
    <property type="match status" value="2"/>
</dbReference>
<evidence type="ECO:0000256" key="6">
    <source>
        <dbReference type="HAMAP-Rule" id="MF_00031"/>
    </source>
</evidence>
<comment type="function">
    <text evidence="6">The RuvA-RuvB-RuvC complex processes Holliday junction (HJ) DNA during genetic recombination and DNA repair, while the RuvA-RuvB complex plays an important role in the rescue of blocked DNA replication forks via replication fork reversal (RFR). RuvA specifically binds to HJ cruciform DNA, conferring on it an open structure. The RuvB hexamer acts as an ATP-dependent pump, pulling dsDNA into and through the RuvAB complex. HJ branch migration allows RuvC to scan DNA until it finds its consensus sequence, where it cleaves and resolves the cruciform DNA.</text>
</comment>
<evidence type="ECO:0000256" key="2">
    <source>
        <dbReference type="ARBA" id="ARBA00022763"/>
    </source>
</evidence>
<keyword evidence="8" id="KW-0547">Nucleotide-binding</keyword>
<reference evidence="8 9" key="1">
    <citation type="submission" date="2019-03" db="EMBL/GenBank/DDBJ databases">
        <title>Genomic Encyclopedia of Type Strains, Phase IV (KMG-IV): sequencing the most valuable type-strain genomes for metagenomic binning, comparative biology and taxonomic classification.</title>
        <authorList>
            <person name="Goeker M."/>
        </authorList>
    </citation>
    <scope>NUCLEOTIDE SEQUENCE [LARGE SCALE GENOMIC DNA]</scope>
    <source>
        <strain evidence="8 9">DSM 100059</strain>
    </source>
</reference>
<keyword evidence="1 6" id="KW-0963">Cytoplasm</keyword>
<keyword evidence="4 6" id="KW-0233">DNA recombination</keyword>
<organism evidence="8 9">
    <name type="scientific">Dinghuibacter silviterrae</name>
    <dbReference type="NCBI Taxonomy" id="1539049"/>
    <lineage>
        <taxon>Bacteria</taxon>
        <taxon>Pseudomonadati</taxon>
        <taxon>Bacteroidota</taxon>
        <taxon>Chitinophagia</taxon>
        <taxon>Chitinophagales</taxon>
        <taxon>Chitinophagaceae</taxon>
        <taxon>Dinghuibacter</taxon>
    </lineage>
</organism>